<sequence>MSVAGTPTAADVLWQEQDGTRQHGVPSASLAPLYTHVCEIVPGQLVVNLAAVASSAGDSRAHGSRTAAGRRARLGVVRSLYFTGQTVRVSWLKPAPRGEEPSKVDI</sequence>
<proteinExistence type="predicted"/>
<dbReference type="EMBL" id="PQIB02000009">
    <property type="protein sequence ID" value="RLM98754.1"/>
    <property type="molecule type" value="Genomic_DNA"/>
</dbReference>
<organism evidence="2 3">
    <name type="scientific">Panicum miliaceum</name>
    <name type="common">Proso millet</name>
    <name type="synonym">Broomcorn millet</name>
    <dbReference type="NCBI Taxonomy" id="4540"/>
    <lineage>
        <taxon>Eukaryota</taxon>
        <taxon>Viridiplantae</taxon>
        <taxon>Streptophyta</taxon>
        <taxon>Embryophyta</taxon>
        <taxon>Tracheophyta</taxon>
        <taxon>Spermatophyta</taxon>
        <taxon>Magnoliopsida</taxon>
        <taxon>Liliopsida</taxon>
        <taxon>Poales</taxon>
        <taxon>Poaceae</taxon>
        <taxon>PACMAD clade</taxon>
        <taxon>Panicoideae</taxon>
        <taxon>Panicodae</taxon>
        <taxon>Paniceae</taxon>
        <taxon>Panicinae</taxon>
        <taxon>Panicum</taxon>
        <taxon>Panicum sect. Panicum</taxon>
    </lineage>
</organism>
<evidence type="ECO:0000313" key="3">
    <source>
        <dbReference type="Proteomes" id="UP000275267"/>
    </source>
</evidence>
<name>A0A3L6RA73_PANMI</name>
<feature type="region of interest" description="Disordered" evidence="1">
    <location>
        <begin position="1"/>
        <end position="26"/>
    </location>
</feature>
<evidence type="ECO:0000313" key="2">
    <source>
        <dbReference type="EMBL" id="RLM98754.1"/>
    </source>
</evidence>
<protein>
    <submittedName>
        <fullName evidence="2">Uncharacterized protein</fullName>
    </submittedName>
</protein>
<comment type="caution">
    <text evidence="2">The sequence shown here is derived from an EMBL/GenBank/DDBJ whole genome shotgun (WGS) entry which is preliminary data.</text>
</comment>
<dbReference type="AlphaFoldDB" id="A0A3L6RA73"/>
<dbReference type="Proteomes" id="UP000275267">
    <property type="component" value="Unassembled WGS sequence"/>
</dbReference>
<evidence type="ECO:0000256" key="1">
    <source>
        <dbReference type="SAM" id="MobiDB-lite"/>
    </source>
</evidence>
<gene>
    <name evidence="2" type="ORF">C2845_PM06G06720</name>
</gene>
<keyword evidence="3" id="KW-1185">Reference proteome</keyword>
<dbReference type="STRING" id="4540.A0A3L6RA73"/>
<accession>A0A3L6RA73</accession>
<reference evidence="3" key="1">
    <citation type="journal article" date="2019" name="Nat. Commun.">
        <title>The genome of broomcorn millet.</title>
        <authorList>
            <person name="Zou C."/>
            <person name="Miki D."/>
            <person name="Li D."/>
            <person name="Tang Q."/>
            <person name="Xiao L."/>
            <person name="Rajput S."/>
            <person name="Deng P."/>
            <person name="Jia W."/>
            <person name="Huang R."/>
            <person name="Zhang M."/>
            <person name="Sun Y."/>
            <person name="Hu J."/>
            <person name="Fu X."/>
            <person name="Schnable P.S."/>
            <person name="Li F."/>
            <person name="Zhang H."/>
            <person name="Feng B."/>
            <person name="Zhu X."/>
            <person name="Liu R."/>
            <person name="Schnable J.C."/>
            <person name="Zhu J.-K."/>
            <person name="Zhang H."/>
        </authorList>
    </citation>
    <scope>NUCLEOTIDE SEQUENCE [LARGE SCALE GENOMIC DNA]</scope>
</reference>